<keyword evidence="1" id="KW-0732">Signal</keyword>
<dbReference type="PANTHER" id="PTHR36578:SF1">
    <property type="entry name" value="APPLE DOMAIN-CONTAINING PROTEIN"/>
    <property type="match status" value="1"/>
</dbReference>
<accession>A0A1V8SI98</accession>
<dbReference type="EMBL" id="NAJO01000045">
    <property type="protein sequence ID" value="OQN98591.1"/>
    <property type="molecule type" value="Genomic_DNA"/>
</dbReference>
<dbReference type="STRING" id="1507870.A0A1V8SI98"/>
<dbReference type="InParanoid" id="A0A1V8SI98"/>
<proteinExistence type="predicted"/>
<evidence type="ECO:0000313" key="3">
    <source>
        <dbReference type="Proteomes" id="UP000192596"/>
    </source>
</evidence>
<feature type="chain" id="PRO_5013274862" description="Apple domain-containing protein" evidence="1">
    <location>
        <begin position="28"/>
        <end position="268"/>
    </location>
</feature>
<name>A0A1V8SI98_9PEZI</name>
<dbReference type="AlphaFoldDB" id="A0A1V8SI98"/>
<evidence type="ECO:0008006" key="4">
    <source>
        <dbReference type="Google" id="ProtNLM"/>
    </source>
</evidence>
<dbReference type="Proteomes" id="UP000192596">
    <property type="component" value="Unassembled WGS sequence"/>
</dbReference>
<keyword evidence="3" id="KW-1185">Reference proteome</keyword>
<evidence type="ECO:0000256" key="1">
    <source>
        <dbReference type="SAM" id="SignalP"/>
    </source>
</evidence>
<sequence>MVPFLSYFGFCRSLILLLVFHVIPVLSTCTPAPLGSGPISSPDTLQSFLTDPQFTSLALSAPSASAYAQVFSDLNASNSNANGGSLGYTLLPSYSPPTCASACDARTGCVAFNLYFQREPSVLIGDGCESQGVASTTWIVCALWSGAVSREGAVNEGEMQGGFGVGVRGSGGWVRDDMASTMSTAPSAVVDASTTSAPTAGATGATTTTATATASGAVSGTTTTAVPTATGTAASGSANAVTRASGIGISLLWCLCTIFTALVWSSGT</sequence>
<organism evidence="2 3">
    <name type="scientific">Cryoendolithus antarcticus</name>
    <dbReference type="NCBI Taxonomy" id="1507870"/>
    <lineage>
        <taxon>Eukaryota</taxon>
        <taxon>Fungi</taxon>
        <taxon>Dikarya</taxon>
        <taxon>Ascomycota</taxon>
        <taxon>Pezizomycotina</taxon>
        <taxon>Dothideomycetes</taxon>
        <taxon>Dothideomycetidae</taxon>
        <taxon>Cladosporiales</taxon>
        <taxon>Cladosporiaceae</taxon>
        <taxon>Cryoendolithus</taxon>
    </lineage>
</organism>
<comment type="caution">
    <text evidence="2">The sequence shown here is derived from an EMBL/GenBank/DDBJ whole genome shotgun (WGS) entry which is preliminary data.</text>
</comment>
<evidence type="ECO:0000313" key="2">
    <source>
        <dbReference type="EMBL" id="OQN98591.1"/>
    </source>
</evidence>
<feature type="signal peptide" evidence="1">
    <location>
        <begin position="1"/>
        <end position="27"/>
    </location>
</feature>
<dbReference type="PANTHER" id="PTHR36578">
    <property type="entry name" value="CHROMOSOME 15, WHOLE GENOME SHOTGUN SEQUENCE"/>
    <property type="match status" value="1"/>
</dbReference>
<gene>
    <name evidence="2" type="ORF">B0A48_15854</name>
</gene>
<reference evidence="3" key="1">
    <citation type="submission" date="2017-03" db="EMBL/GenBank/DDBJ databases">
        <title>Genomes of endolithic fungi from Antarctica.</title>
        <authorList>
            <person name="Coleine C."/>
            <person name="Masonjones S."/>
            <person name="Stajich J.E."/>
        </authorList>
    </citation>
    <scope>NUCLEOTIDE SEQUENCE [LARGE SCALE GENOMIC DNA]</scope>
    <source>
        <strain evidence="3">CCFEE 5527</strain>
    </source>
</reference>
<protein>
    <recommendedName>
        <fullName evidence="4">Apple domain-containing protein</fullName>
    </recommendedName>
</protein>
<dbReference type="OrthoDB" id="271448at2759"/>